<dbReference type="InterPro" id="IPR000007">
    <property type="entry name" value="Tubby_C"/>
</dbReference>
<dbReference type="Gene3D" id="3.20.90.10">
    <property type="entry name" value="Tubby Protein, Chain A"/>
    <property type="match status" value="1"/>
</dbReference>
<dbReference type="Proteomes" id="UP001054945">
    <property type="component" value="Unassembled WGS sequence"/>
</dbReference>
<proteinExistence type="inferred from homology"/>
<name>A0AAV4NI64_CAEEX</name>
<keyword evidence="4" id="KW-1185">Reference proteome</keyword>
<dbReference type="PANTHER" id="PTHR16517:SF7">
    <property type="entry name" value="PROTEIN KING TUBBY"/>
    <property type="match status" value="1"/>
</dbReference>
<dbReference type="GO" id="GO:0061512">
    <property type="term" value="P:protein localization to cilium"/>
    <property type="evidence" value="ECO:0007669"/>
    <property type="project" value="TreeGrafter"/>
</dbReference>
<evidence type="ECO:0000256" key="1">
    <source>
        <dbReference type="ARBA" id="ARBA00007129"/>
    </source>
</evidence>
<protein>
    <recommendedName>
        <fullName evidence="2">Tubby C-terminal domain-containing protein</fullName>
    </recommendedName>
</protein>
<comment type="similarity">
    <text evidence="1">Belongs to the TUB family.</text>
</comment>
<dbReference type="SUPFAM" id="SSF54518">
    <property type="entry name" value="Tubby C-terminal domain-like"/>
    <property type="match status" value="1"/>
</dbReference>
<comment type="caution">
    <text evidence="3">The sequence shown here is derived from an EMBL/GenBank/DDBJ whole genome shotgun (WGS) entry which is preliminary data.</text>
</comment>
<dbReference type="InterPro" id="IPR025659">
    <property type="entry name" value="Tubby-like_C"/>
</dbReference>
<accession>A0AAV4NI64</accession>
<dbReference type="PANTHER" id="PTHR16517">
    <property type="entry name" value="TUBBY-RELATED"/>
    <property type="match status" value="1"/>
</dbReference>
<evidence type="ECO:0000313" key="4">
    <source>
        <dbReference type="Proteomes" id="UP001054945"/>
    </source>
</evidence>
<evidence type="ECO:0000313" key="3">
    <source>
        <dbReference type="EMBL" id="GIX83480.1"/>
    </source>
</evidence>
<feature type="domain" description="Tubby C-terminal" evidence="2">
    <location>
        <begin position="41"/>
        <end position="90"/>
    </location>
</feature>
<reference evidence="3 4" key="1">
    <citation type="submission" date="2021-06" db="EMBL/GenBank/DDBJ databases">
        <title>Caerostris extrusa draft genome.</title>
        <authorList>
            <person name="Kono N."/>
            <person name="Arakawa K."/>
        </authorList>
    </citation>
    <scope>NUCLEOTIDE SEQUENCE [LARGE SCALE GENOMIC DNA]</scope>
</reference>
<dbReference type="EMBL" id="BPLR01003335">
    <property type="protein sequence ID" value="GIX83480.1"/>
    <property type="molecule type" value="Genomic_DNA"/>
</dbReference>
<sequence>MSPQRQDSSTGSDTPKLQSLEMDDCLGKLENFLEDLPAFATEPCPQGVTVRCRIARDKKGMDRGMFPTYFCTWRQDGRKVFLLAARKRKKICDIQLFDFSRCNRFIQRR</sequence>
<dbReference type="AlphaFoldDB" id="A0AAV4NI64"/>
<gene>
    <name evidence="3" type="ORF">CEXT_521261</name>
</gene>
<organism evidence="3 4">
    <name type="scientific">Caerostris extrusa</name>
    <name type="common">Bark spider</name>
    <name type="synonym">Caerostris bankana</name>
    <dbReference type="NCBI Taxonomy" id="172846"/>
    <lineage>
        <taxon>Eukaryota</taxon>
        <taxon>Metazoa</taxon>
        <taxon>Ecdysozoa</taxon>
        <taxon>Arthropoda</taxon>
        <taxon>Chelicerata</taxon>
        <taxon>Arachnida</taxon>
        <taxon>Araneae</taxon>
        <taxon>Araneomorphae</taxon>
        <taxon>Entelegynae</taxon>
        <taxon>Araneoidea</taxon>
        <taxon>Araneidae</taxon>
        <taxon>Caerostris</taxon>
    </lineage>
</organism>
<dbReference type="GO" id="GO:0005929">
    <property type="term" value="C:cilium"/>
    <property type="evidence" value="ECO:0007669"/>
    <property type="project" value="TreeGrafter"/>
</dbReference>
<dbReference type="Pfam" id="PF01167">
    <property type="entry name" value="Tub"/>
    <property type="match status" value="1"/>
</dbReference>
<evidence type="ECO:0000259" key="2">
    <source>
        <dbReference type="Pfam" id="PF01167"/>
    </source>
</evidence>